<keyword evidence="7" id="KW-1185">Reference proteome</keyword>
<evidence type="ECO:0000256" key="1">
    <source>
        <dbReference type="ARBA" id="ARBA00022490"/>
    </source>
</evidence>
<protein>
    <recommendedName>
        <fullName evidence="3">Ribosome maturation factor RimP</fullName>
    </recommendedName>
</protein>
<dbReference type="GO" id="GO:0000028">
    <property type="term" value="P:ribosomal small subunit assembly"/>
    <property type="evidence" value="ECO:0007669"/>
    <property type="project" value="TreeGrafter"/>
</dbReference>
<evidence type="ECO:0000313" key="7">
    <source>
        <dbReference type="Proteomes" id="UP000058446"/>
    </source>
</evidence>
<dbReference type="Pfam" id="PF02576">
    <property type="entry name" value="RimP_N"/>
    <property type="match status" value="1"/>
</dbReference>
<dbReference type="PANTHER" id="PTHR33867:SF1">
    <property type="entry name" value="RIBOSOME MATURATION FACTOR RIMP"/>
    <property type="match status" value="1"/>
</dbReference>
<evidence type="ECO:0000313" key="6">
    <source>
        <dbReference type="EMBL" id="ALA67228.1"/>
    </source>
</evidence>
<evidence type="ECO:0000259" key="5">
    <source>
        <dbReference type="Pfam" id="PF17384"/>
    </source>
</evidence>
<dbReference type="PANTHER" id="PTHR33867">
    <property type="entry name" value="RIBOSOME MATURATION FACTOR RIMP"/>
    <property type="match status" value="1"/>
</dbReference>
<organism evidence="6 7">
    <name type="scientific">Corynebacterium lactis RW2-5</name>
    <dbReference type="NCBI Taxonomy" id="1408189"/>
    <lineage>
        <taxon>Bacteria</taxon>
        <taxon>Bacillati</taxon>
        <taxon>Actinomycetota</taxon>
        <taxon>Actinomycetes</taxon>
        <taxon>Mycobacteriales</taxon>
        <taxon>Corynebacteriaceae</taxon>
        <taxon>Corynebacterium</taxon>
    </lineage>
</organism>
<evidence type="ECO:0000256" key="3">
    <source>
        <dbReference type="HAMAP-Rule" id="MF_01077"/>
    </source>
</evidence>
<dbReference type="GO" id="GO:0005829">
    <property type="term" value="C:cytosol"/>
    <property type="evidence" value="ECO:0007669"/>
    <property type="project" value="TreeGrafter"/>
</dbReference>
<dbReference type="AlphaFoldDB" id="A0A0K2GZW2"/>
<accession>A0A0K2GZW2</accession>
<feature type="domain" description="Ribosome maturation factor RimP N-terminal" evidence="4">
    <location>
        <begin position="22"/>
        <end position="99"/>
    </location>
</feature>
<dbReference type="InterPro" id="IPR028998">
    <property type="entry name" value="RimP_C"/>
</dbReference>
<evidence type="ECO:0000256" key="2">
    <source>
        <dbReference type="ARBA" id="ARBA00022517"/>
    </source>
</evidence>
<gene>
    <name evidence="3" type="primary">rimP</name>
    <name evidence="6" type="ORF">CLAC_05315</name>
</gene>
<comment type="similarity">
    <text evidence="3">Belongs to the RimP family.</text>
</comment>
<dbReference type="PATRIC" id="fig|1408189.4.peg.1058"/>
<keyword evidence="1 3" id="KW-0963">Cytoplasm</keyword>
<dbReference type="RefSeq" id="WP_342669468.1">
    <property type="nucleotide sequence ID" value="NZ_CP006841.1"/>
</dbReference>
<feature type="domain" description="Ribosome maturation factor RimP C-terminal" evidence="5">
    <location>
        <begin position="102"/>
        <end position="173"/>
    </location>
</feature>
<dbReference type="KEGG" id="clw:CLAC_05315"/>
<dbReference type="InterPro" id="IPR035956">
    <property type="entry name" value="RimP_N_sf"/>
</dbReference>
<sequence length="199" mass="21009">MARAVDLSIMAIPAPEKIEEFVSPALSELGLDVEAVKVVRAGAKSQVIVSVDGDQRPDLDGLEDATRAVSEALDAAEARGDANFGSQGYTLEVSTPGIDAPLVKPRHWRRNHGRVVHISLADGGSCPGRIGALNDAEDSVIIVSSAGPKGRPRAVGRVVRLAEIARAVVQVEFSTPPAVEMDLAGLKFDDALNRLEDDK</sequence>
<proteinExistence type="inferred from homology"/>
<dbReference type="SUPFAM" id="SSF75420">
    <property type="entry name" value="YhbC-like, N-terminal domain"/>
    <property type="match status" value="1"/>
</dbReference>
<dbReference type="Pfam" id="PF17384">
    <property type="entry name" value="DUF150_C"/>
    <property type="match status" value="1"/>
</dbReference>
<dbReference type="STRING" id="1408189.CLAC_05315"/>
<dbReference type="NCBIfam" id="NF000930">
    <property type="entry name" value="PRK00092.2-2"/>
    <property type="match status" value="1"/>
</dbReference>
<dbReference type="InterPro" id="IPR003728">
    <property type="entry name" value="Ribosome_maturation_RimP"/>
</dbReference>
<evidence type="ECO:0000259" key="4">
    <source>
        <dbReference type="Pfam" id="PF02576"/>
    </source>
</evidence>
<keyword evidence="2 3" id="KW-0690">Ribosome biogenesis</keyword>
<name>A0A0K2GZW2_9CORY</name>
<dbReference type="EMBL" id="CP006841">
    <property type="protein sequence ID" value="ALA67228.1"/>
    <property type="molecule type" value="Genomic_DNA"/>
</dbReference>
<comment type="subcellular location">
    <subcellularLocation>
        <location evidence="3">Cytoplasm</location>
    </subcellularLocation>
</comment>
<dbReference type="Gene3D" id="3.30.300.70">
    <property type="entry name" value="RimP-like superfamily, N-terminal"/>
    <property type="match status" value="1"/>
</dbReference>
<dbReference type="Proteomes" id="UP000058446">
    <property type="component" value="Chromosome"/>
</dbReference>
<reference evidence="6 7" key="1">
    <citation type="submission" date="2013-10" db="EMBL/GenBank/DDBJ databases">
        <title>Complete genome sequence of Corynebacterium lactis DSM 45799(T), isolated from raw cow milk.</title>
        <authorList>
            <person name="Ruckert C."/>
            <person name="Albersmeier A."/>
            <person name="Lipski A."/>
            <person name="Kalinowski J."/>
        </authorList>
    </citation>
    <scope>NUCLEOTIDE SEQUENCE [LARGE SCALE GENOMIC DNA]</scope>
    <source>
        <strain evidence="6 7">RW2-5</strain>
    </source>
</reference>
<dbReference type="GO" id="GO:0006412">
    <property type="term" value="P:translation"/>
    <property type="evidence" value="ECO:0007669"/>
    <property type="project" value="TreeGrafter"/>
</dbReference>
<dbReference type="HAMAP" id="MF_01077">
    <property type="entry name" value="RimP"/>
    <property type="match status" value="1"/>
</dbReference>
<dbReference type="InterPro" id="IPR028989">
    <property type="entry name" value="RimP_N"/>
</dbReference>
<comment type="function">
    <text evidence="3">Required for maturation of 30S ribosomal subunits.</text>
</comment>